<feature type="domain" description="POTRA" evidence="10">
    <location>
        <begin position="358"/>
        <end position="432"/>
    </location>
</feature>
<comment type="function">
    <text evidence="8">Part of the outer membrane protein assembly complex, which is involved in assembly and insertion of beta-barrel proteins into the outer membrane.</text>
</comment>
<dbReference type="HOGENOM" id="CLU_007664_1_0_6"/>
<keyword evidence="4 8" id="KW-0732">Signal</keyword>
<dbReference type="InterPro" id="IPR000184">
    <property type="entry name" value="Bac_surfAg_D15"/>
</dbReference>
<accession>B0KRV6</accession>
<evidence type="ECO:0000256" key="1">
    <source>
        <dbReference type="ARBA" id="ARBA00004370"/>
    </source>
</evidence>
<dbReference type="Pfam" id="PF01103">
    <property type="entry name" value="Omp85"/>
    <property type="match status" value="1"/>
</dbReference>
<dbReference type="NCBIfam" id="TIGR03303">
    <property type="entry name" value="OM_YaeT"/>
    <property type="match status" value="1"/>
</dbReference>
<evidence type="ECO:0000256" key="5">
    <source>
        <dbReference type="ARBA" id="ARBA00022737"/>
    </source>
</evidence>
<feature type="domain" description="POTRA" evidence="10">
    <location>
        <begin position="186"/>
        <end position="274"/>
    </location>
</feature>
<feature type="domain" description="POTRA" evidence="10">
    <location>
        <begin position="35"/>
        <end position="102"/>
    </location>
</feature>
<dbReference type="AlphaFoldDB" id="B0KRV6"/>
<evidence type="ECO:0000313" key="12">
    <source>
        <dbReference type="Proteomes" id="UP000002157"/>
    </source>
</evidence>
<dbReference type="eggNOG" id="COG4775">
    <property type="taxonomic scope" value="Bacteria"/>
</dbReference>
<dbReference type="PIRSF" id="PIRSF006076">
    <property type="entry name" value="OM_assembly_OMP85"/>
    <property type="match status" value="1"/>
</dbReference>
<evidence type="ECO:0000256" key="8">
    <source>
        <dbReference type="HAMAP-Rule" id="MF_01430"/>
    </source>
</evidence>
<name>B0KRV6_PSEPG</name>
<comment type="subunit">
    <text evidence="8">Part of the Bam complex.</text>
</comment>
<dbReference type="InterPro" id="IPR023707">
    <property type="entry name" value="OM_assembly_BamA"/>
</dbReference>
<evidence type="ECO:0000256" key="9">
    <source>
        <dbReference type="NCBIfam" id="TIGR03303"/>
    </source>
</evidence>
<dbReference type="FunFam" id="3.10.20.310:FF:000001">
    <property type="entry name" value="Outer membrane protein assembly factor BamA"/>
    <property type="match status" value="1"/>
</dbReference>
<dbReference type="PROSITE" id="PS51779">
    <property type="entry name" value="POTRA"/>
    <property type="match status" value="5"/>
</dbReference>
<evidence type="ECO:0000256" key="7">
    <source>
        <dbReference type="ARBA" id="ARBA00023237"/>
    </source>
</evidence>
<dbReference type="InterPro" id="IPR010827">
    <property type="entry name" value="BamA/TamA_POTRA"/>
</dbReference>
<dbReference type="Gene3D" id="2.40.160.50">
    <property type="entry name" value="membrane protein fhac: a member of the omp85/tpsb transporter family"/>
    <property type="match status" value="1"/>
</dbReference>
<evidence type="ECO:0000256" key="3">
    <source>
        <dbReference type="ARBA" id="ARBA00022692"/>
    </source>
</evidence>
<comment type="similarity">
    <text evidence="8">Belongs to the BamA family.</text>
</comment>
<dbReference type="FunFam" id="3.10.20.310:FF:000015">
    <property type="entry name" value="Outer membrane protein assembly factor BamA"/>
    <property type="match status" value="1"/>
</dbReference>
<evidence type="ECO:0000256" key="4">
    <source>
        <dbReference type="ARBA" id="ARBA00022729"/>
    </source>
</evidence>
<keyword evidence="6 8" id="KW-0472">Membrane</keyword>
<organism evidence="11 12">
    <name type="scientific">Pseudomonas putida (strain GB-1)</name>
    <dbReference type="NCBI Taxonomy" id="76869"/>
    <lineage>
        <taxon>Bacteria</taxon>
        <taxon>Pseudomonadati</taxon>
        <taxon>Pseudomonadota</taxon>
        <taxon>Gammaproteobacteria</taxon>
        <taxon>Pseudomonadales</taxon>
        <taxon>Pseudomonadaceae</taxon>
        <taxon>Pseudomonas</taxon>
    </lineage>
</organism>
<evidence type="ECO:0000256" key="6">
    <source>
        <dbReference type="ARBA" id="ARBA00023136"/>
    </source>
</evidence>
<protein>
    <recommendedName>
        <fullName evidence="8 9">Outer membrane protein assembly factor BamA</fullName>
    </recommendedName>
</protein>
<keyword evidence="5 8" id="KW-0677">Repeat</keyword>
<dbReference type="Pfam" id="PF07244">
    <property type="entry name" value="POTRA"/>
    <property type="match status" value="4"/>
</dbReference>
<evidence type="ECO:0000259" key="10">
    <source>
        <dbReference type="PROSITE" id="PS51779"/>
    </source>
</evidence>
<dbReference type="EMBL" id="CP000926">
    <property type="protein sequence ID" value="ABY98470.1"/>
    <property type="molecule type" value="Genomic_DNA"/>
</dbReference>
<dbReference type="KEGG" id="ppg:PputGB1_2571"/>
<keyword evidence="3 8" id="KW-0812">Transmembrane</keyword>
<dbReference type="PANTHER" id="PTHR12815">
    <property type="entry name" value="SORTING AND ASSEMBLY MACHINERY SAMM50 PROTEIN FAMILY MEMBER"/>
    <property type="match status" value="1"/>
</dbReference>
<keyword evidence="2 8" id="KW-1134">Transmembrane beta strand</keyword>
<dbReference type="Gene3D" id="3.10.20.310">
    <property type="entry name" value="membrane protein fhac"/>
    <property type="match status" value="5"/>
</dbReference>
<feature type="domain" description="POTRA" evidence="10">
    <location>
        <begin position="103"/>
        <end position="183"/>
    </location>
</feature>
<keyword evidence="7 8" id="KW-0998">Cell outer membrane</keyword>
<evidence type="ECO:0000256" key="2">
    <source>
        <dbReference type="ARBA" id="ARBA00022452"/>
    </source>
</evidence>
<evidence type="ECO:0000313" key="11">
    <source>
        <dbReference type="EMBL" id="ABY98470.1"/>
    </source>
</evidence>
<proteinExistence type="inferred from homology"/>
<dbReference type="GO" id="GO:1990063">
    <property type="term" value="C:Bam protein complex"/>
    <property type="evidence" value="ECO:0007669"/>
    <property type="project" value="TreeGrafter"/>
</dbReference>
<dbReference type="GO" id="GO:0051205">
    <property type="term" value="P:protein insertion into membrane"/>
    <property type="evidence" value="ECO:0007669"/>
    <property type="project" value="UniProtKB-UniRule"/>
</dbReference>
<dbReference type="InterPro" id="IPR034746">
    <property type="entry name" value="POTRA"/>
</dbReference>
<dbReference type="FunFam" id="3.10.20.310:FF:000002">
    <property type="entry name" value="Outer membrane protein assembly factor BamA"/>
    <property type="match status" value="1"/>
</dbReference>
<dbReference type="PANTHER" id="PTHR12815:SF23">
    <property type="entry name" value="OUTER MEMBRANE PROTEIN ASSEMBLY FACTOR BAMA"/>
    <property type="match status" value="1"/>
</dbReference>
<dbReference type="HAMAP" id="MF_01430">
    <property type="entry name" value="OM_assembly_BamA"/>
    <property type="match status" value="1"/>
</dbReference>
<reference evidence="11 12" key="1">
    <citation type="submission" date="2008-01" db="EMBL/GenBank/DDBJ databases">
        <title>Complete sequence of Pseudomonas putida GB-1.</title>
        <authorList>
            <consortium name="US DOE Joint Genome Institute"/>
            <person name="Copeland A."/>
            <person name="Lucas S."/>
            <person name="Lapidus A."/>
            <person name="Barry K."/>
            <person name="Glavina del Rio T."/>
            <person name="Dalin E."/>
            <person name="Tice H."/>
            <person name="Pitluck S."/>
            <person name="Bruce D."/>
            <person name="Goodwin L."/>
            <person name="Chertkov O."/>
            <person name="Brettin T."/>
            <person name="Detter J.C."/>
            <person name="Han C."/>
            <person name="Kuske C.R."/>
            <person name="Schmutz J."/>
            <person name="Larimer F."/>
            <person name="Land M."/>
            <person name="Hauser L."/>
            <person name="Kyrpides N."/>
            <person name="Kim E."/>
            <person name="McCarthy J.K."/>
            <person name="Richardson P."/>
        </authorList>
    </citation>
    <scope>NUCLEOTIDE SEQUENCE [LARGE SCALE GENOMIC DNA]</scope>
    <source>
        <strain evidence="11 12">GB-1</strain>
    </source>
</reference>
<sequence length="799" mass="87820">MLHSESACLEPPMNYPRLLLSILLLKATLAQASPFRIADIRVNGLQRVSAGSVFGALPLNVGDQADDRRLVDSTRSLFKTGFFQDIQLNRDGNVLIINVVERPSVSSIEIEGNKAISTEDLMKGLKQSGLAEGEIFQRATLEGVRNELQRQYVAQGRYSAEVDAEVVPQPRNRVALKIKINEGTVAAIQHINIVGNNVFDDETLGQLFELKTTNWLSFFKNDDKYAREKLSGDLERLRSYYLDRGYINMDIASTQVSITPDKKHVYITVNINEGEKYTVRDVKLSGDLKVPEDQVKSLLLVQPGQVFSRKVMTTTSELITRRLGNEGYTFANVNGVPQPNDQDHTVDIMFVVDPGKRAYVNRINYRGNTKTEDEVLRREMRQMEGGWASTYLIDQSKTRLERLGFFKEVNVETPPVPGTDDQVDVNYSVEEQASGSITASVGFAQSAGLILGGSISQSNFLGTGNKVAIGLTRSEYQTKYNFGFTDPYFTADGVSLGYNLFYNSTDYSDYYDDGVSYYAINSYGAGVSFGYPISETSRLSYGLTLQHDDLSPGTYSADEIYDFISREGKSFNNLKASIGWSESTLNKGVLATRGHSQSLTLMATTPGSDLSFYKLDYNGQAYLPVTNNTALRLHTSLGYGNGYGSTDGLPFYESYTAGGQGSVRGFKDGTLGPRNTPATGAYARSGQAYYSDRDTDVLGGNILITGGAEYIFPLPFVKDQSQLRSSLFVDAGNVYADTCYLSTTQGCGSVDLAQMAVSLGVGVTWYSPMGPLSFSLAAPLKKPDNAETQIFQFSLGQTF</sequence>
<feature type="domain" description="POTRA" evidence="10">
    <location>
        <begin position="277"/>
        <end position="355"/>
    </location>
</feature>
<gene>
    <name evidence="8" type="primary">bamA</name>
    <name evidence="11" type="ordered locus">PputGB1_2571</name>
</gene>
<dbReference type="InterPro" id="IPR039910">
    <property type="entry name" value="D15-like"/>
</dbReference>
<dbReference type="Proteomes" id="UP000002157">
    <property type="component" value="Chromosome"/>
</dbReference>
<comment type="subcellular location">
    <subcellularLocation>
        <location evidence="8">Cell outer membrane</location>
    </subcellularLocation>
    <subcellularLocation>
        <location evidence="1">Membrane</location>
    </subcellularLocation>
</comment>
<dbReference type="GO" id="GO:0043165">
    <property type="term" value="P:Gram-negative-bacterium-type cell outer membrane assembly"/>
    <property type="evidence" value="ECO:0007669"/>
    <property type="project" value="UniProtKB-UniRule"/>
</dbReference>